<dbReference type="GO" id="GO:0000445">
    <property type="term" value="C:THO complex part of transcription export complex"/>
    <property type="evidence" value="ECO:0007669"/>
    <property type="project" value="TreeGrafter"/>
</dbReference>
<keyword evidence="1 4" id="KW-0853">WD repeat</keyword>
<dbReference type="AlphaFoldDB" id="A0AAD5XJN4"/>
<dbReference type="InterPro" id="IPR015943">
    <property type="entry name" value="WD40/YVTN_repeat-like_dom_sf"/>
</dbReference>
<dbReference type="InterPro" id="IPR019775">
    <property type="entry name" value="WD40_repeat_CS"/>
</dbReference>
<dbReference type="Pfam" id="PF25174">
    <property type="entry name" value="Beta-prop_THOC3"/>
    <property type="match status" value="1"/>
</dbReference>
<dbReference type="EMBL" id="JADGJQ010000093">
    <property type="protein sequence ID" value="KAJ3170821.1"/>
    <property type="molecule type" value="Genomic_DNA"/>
</dbReference>
<evidence type="ECO:0000313" key="5">
    <source>
        <dbReference type="EMBL" id="KAJ3170821.1"/>
    </source>
</evidence>
<feature type="repeat" description="WD" evidence="4">
    <location>
        <begin position="206"/>
        <end position="247"/>
    </location>
</feature>
<dbReference type="Gene3D" id="2.130.10.10">
    <property type="entry name" value="YVTN repeat-like/Quinoprotein amine dehydrogenase"/>
    <property type="match status" value="2"/>
</dbReference>
<dbReference type="InterPro" id="IPR020472">
    <property type="entry name" value="WD40_PAC1"/>
</dbReference>
<protein>
    <recommendedName>
        <fullName evidence="7">THO complex subunit 3</fullName>
    </recommendedName>
</protein>
<sequence length="334" mass="37118">MPLQSFPTHLKSILSTAHTRELRGHKQKVLTVGWSADGKKLCSGSADQIARVWTNIERTNNRDALELKAHTGEVDQLCWDPTDPERLATASLDSSVIMWDLRSADRSKTAPYIRKVQTSGENINLCWSPDGRNIAVGSKEDVVAFIDTRGGGDSRSEKKYVWHTIKNEVEINEISWNLAGDLFFMTTGQGTVRIVDFPGFKDVLDLRAHTANLYCLDFDPKGRYFATGSADALVCLWDAEEFICLRTFGTLEWPVRTISISHDGELLASGSEDRVIDISSVETGETVHTITCNAATNSIAWHPRQHLLAYAGDDVRSAMPEGNLRVFGFSESVR</sequence>
<organism evidence="5 6">
    <name type="scientific">Geranomyces variabilis</name>
    <dbReference type="NCBI Taxonomy" id="109894"/>
    <lineage>
        <taxon>Eukaryota</taxon>
        <taxon>Fungi</taxon>
        <taxon>Fungi incertae sedis</taxon>
        <taxon>Chytridiomycota</taxon>
        <taxon>Chytridiomycota incertae sedis</taxon>
        <taxon>Chytridiomycetes</taxon>
        <taxon>Spizellomycetales</taxon>
        <taxon>Powellomycetaceae</taxon>
        <taxon>Geranomyces</taxon>
    </lineage>
</organism>
<gene>
    <name evidence="5" type="ORF">HDU87_008706</name>
</gene>
<comment type="caution">
    <text evidence="5">The sequence shown here is derived from an EMBL/GenBank/DDBJ whole genome shotgun (WGS) entry which is preliminary data.</text>
</comment>
<keyword evidence="6" id="KW-1185">Reference proteome</keyword>
<proteinExistence type="inferred from homology"/>
<dbReference type="PANTHER" id="PTHR22839:SF0">
    <property type="entry name" value="THO COMPLEX SUBUNIT 3"/>
    <property type="match status" value="1"/>
</dbReference>
<dbReference type="PROSITE" id="PS00678">
    <property type="entry name" value="WD_REPEATS_1"/>
    <property type="match status" value="1"/>
</dbReference>
<dbReference type="SMART" id="SM00320">
    <property type="entry name" value="WD40"/>
    <property type="match status" value="7"/>
</dbReference>
<evidence type="ECO:0000256" key="4">
    <source>
        <dbReference type="PROSITE-ProRule" id="PRU00221"/>
    </source>
</evidence>
<evidence type="ECO:0000256" key="3">
    <source>
        <dbReference type="ARBA" id="ARBA00046343"/>
    </source>
</evidence>
<dbReference type="PROSITE" id="PS50294">
    <property type="entry name" value="WD_REPEATS_REGION"/>
    <property type="match status" value="3"/>
</dbReference>
<evidence type="ECO:0000256" key="1">
    <source>
        <dbReference type="ARBA" id="ARBA00022574"/>
    </source>
</evidence>
<dbReference type="PRINTS" id="PR00320">
    <property type="entry name" value="GPROTEINBRPT"/>
</dbReference>
<dbReference type="InterPro" id="IPR040132">
    <property type="entry name" value="Tex1/THOC3"/>
</dbReference>
<accession>A0AAD5XJN4</accession>
<evidence type="ECO:0008006" key="7">
    <source>
        <dbReference type="Google" id="ProtNLM"/>
    </source>
</evidence>
<name>A0AAD5XJN4_9FUNG</name>
<dbReference type="SUPFAM" id="SSF50978">
    <property type="entry name" value="WD40 repeat-like"/>
    <property type="match status" value="1"/>
</dbReference>
<feature type="repeat" description="WD" evidence="4">
    <location>
        <begin position="67"/>
        <end position="109"/>
    </location>
</feature>
<dbReference type="Proteomes" id="UP001212152">
    <property type="component" value="Unassembled WGS sequence"/>
</dbReference>
<dbReference type="PROSITE" id="PS50082">
    <property type="entry name" value="WD_REPEATS_2"/>
    <property type="match status" value="3"/>
</dbReference>
<dbReference type="GO" id="GO:0006406">
    <property type="term" value="P:mRNA export from nucleus"/>
    <property type="evidence" value="ECO:0007669"/>
    <property type="project" value="InterPro"/>
</dbReference>
<reference evidence="5" key="1">
    <citation type="submission" date="2020-05" db="EMBL/GenBank/DDBJ databases">
        <title>Phylogenomic resolution of chytrid fungi.</title>
        <authorList>
            <person name="Stajich J.E."/>
            <person name="Amses K."/>
            <person name="Simmons R."/>
            <person name="Seto K."/>
            <person name="Myers J."/>
            <person name="Bonds A."/>
            <person name="Quandt C.A."/>
            <person name="Barry K."/>
            <person name="Liu P."/>
            <person name="Grigoriev I."/>
            <person name="Longcore J.E."/>
            <person name="James T.Y."/>
        </authorList>
    </citation>
    <scope>NUCLEOTIDE SEQUENCE</scope>
    <source>
        <strain evidence="5">JEL0379</strain>
    </source>
</reference>
<evidence type="ECO:0000256" key="2">
    <source>
        <dbReference type="ARBA" id="ARBA00022737"/>
    </source>
</evidence>
<dbReference type="InterPro" id="IPR001680">
    <property type="entry name" value="WD40_rpt"/>
</dbReference>
<dbReference type="InterPro" id="IPR036322">
    <property type="entry name" value="WD40_repeat_dom_sf"/>
</dbReference>
<dbReference type="PANTHER" id="PTHR22839">
    <property type="entry name" value="THO COMPLEX SUBUNIT 3 THO3"/>
    <property type="match status" value="1"/>
</dbReference>
<keyword evidence="2" id="KW-0677">Repeat</keyword>
<comment type="similarity">
    <text evidence="3">Belongs to the THOC3 family.</text>
</comment>
<feature type="repeat" description="WD" evidence="4">
    <location>
        <begin position="22"/>
        <end position="53"/>
    </location>
</feature>
<evidence type="ECO:0000313" key="6">
    <source>
        <dbReference type="Proteomes" id="UP001212152"/>
    </source>
</evidence>